<evidence type="ECO:0000256" key="1">
    <source>
        <dbReference type="ARBA" id="ARBA00001911"/>
    </source>
</evidence>
<evidence type="ECO:0000256" key="4">
    <source>
        <dbReference type="ARBA" id="ARBA00023027"/>
    </source>
</evidence>
<dbReference type="InterPro" id="IPR019546">
    <property type="entry name" value="TAT_signal_bac_arc"/>
</dbReference>
<name>A0ABY7VSG5_9BACT</name>
<dbReference type="NCBIfam" id="TIGR01409">
    <property type="entry name" value="TAT_signal_seq"/>
    <property type="match status" value="1"/>
</dbReference>
<reference evidence="8 9" key="1">
    <citation type="submission" date="2023-02" db="EMBL/GenBank/DDBJ databases">
        <title>Genome sequence of Lentisphaera profundi SAORIC-696.</title>
        <authorList>
            <person name="Kim e."/>
            <person name="Cho J.-C."/>
            <person name="Choi A."/>
            <person name="Kang I."/>
        </authorList>
    </citation>
    <scope>NUCLEOTIDE SEQUENCE [LARGE SCALE GENOMIC DNA]</scope>
    <source>
        <strain evidence="8 9">SAORIC-696</strain>
    </source>
</reference>
<gene>
    <name evidence="8" type="ORF">PQO03_08665</name>
</gene>
<feature type="domain" description="Gfo/Idh/MocA-like oxidoreductase N-terminal" evidence="6">
    <location>
        <begin position="49"/>
        <end position="174"/>
    </location>
</feature>
<evidence type="ECO:0000313" key="9">
    <source>
        <dbReference type="Proteomes" id="UP001214250"/>
    </source>
</evidence>
<dbReference type="InterPro" id="IPR000683">
    <property type="entry name" value="Gfo/Idh/MocA-like_OxRdtase_N"/>
</dbReference>
<dbReference type="Pfam" id="PF21252">
    <property type="entry name" value="Glyco_hydro_109_C"/>
    <property type="match status" value="1"/>
</dbReference>
<evidence type="ECO:0000256" key="3">
    <source>
        <dbReference type="ARBA" id="ARBA00022801"/>
    </source>
</evidence>
<comment type="similarity">
    <text evidence="2">Belongs to the Gfo/Idh/MocA family. Glycosyl hydrolase 109 subfamily.</text>
</comment>
<evidence type="ECO:0000259" key="7">
    <source>
        <dbReference type="Pfam" id="PF21252"/>
    </source>
</evidence>
<dbReference type="RefSeq" id="WP_274149568.1">
    <property type="nucleotide sequence ID" value="NZ_CP117811.1"/>
</dbReference>
<dbReference type="Proteomes" id="UP001214250">
    <property type="component" value="Chromosome 1"/>
</dbReference>
<evidence type="ECO:0000256" key="5">
    <source>
        <dbReference type="ARBA" id="ARBA00023295"/>
    </source>
</evidence>
<keyword evidence="3" id="KW-0378">Hydrolase</keyword>
<accession>A0ABY7VSG5</accession>
<dbReference type="InterPro" id="IPR050463">
    <property type="entry name" value="Gfo/Idh/MocA_oxidrdct_glycsds"/>
</dbReference>
<dbReference type="InterPro" id="IPR036291">
    <property type="entry name" value="NAD(P)-bd_dom_sf"/>
</dbReference>
<sequence>MGLNFSRRNFLKTSALVAGASTVGGCTSGPLTLGKSNMCGFAAPKIDKIRVAIIGLGNRGSAAVQRLMKIADLEIVALSDLREAQVKKSNQLLIDAGLKPAKEFHAGPDDYKKICEMDIDLVYCCTSWEYHTPIAVYAMKHGSHTATELPAGKTIDELWELVETSEATKKHCMMLENTCYDFFELNSLNMVRHGVFGEITHAEGAYIHTIVKYISGETESYYKNWRLDENTGVHGSLYPTHGLGPVAQCMNINRGNQFDYMVSMSSQEAAFSEFTRQHKRPDLLRENYRGDMNTSIIKTTLGQTIMVQHDVSTPRPYSRIHMLQGSRGMLRKYPREEYALISDHDGHGWLDEEAKNALEEKYKHPLIKTMGDIAQKVGGHGGMDFMMDYRLIYCLKNGLALDQDVYDAASWSSIIPLSIDSVAKRSASLDVPDFTRGNWKTNKPLGIVDVNPKKLRLHDTTQAKGQLNVH</sequence>
<dbReference type="PANTHER" id="PTHR43818:SF1">
    <property type="entry name" value="GLYCOSYL HYDROLASE FAMILY 109 PROTEIN"/>
    <property type="match status" value="1"/>
</dbReference>
<evidence type="ECO:0000256" key="2">
    <source>
        <dbReference type="ARBA" id="ARBA00009329"/>
    </source>
</evidence>
<keyword evidence="9" id="KW-1185">Reference proteome</keyword>
<dbReference type="SUPFAM" id="SSF51735">
    <property type="entry name" value="NAD(P)-binding Rossmann-fold domains"/>
    <property type="match status" value="1"/>
</dbReference>
<dbReference type="Gene3D" id="3.40.50.720">
    <property type="entry name" value="NAD(P)-binding Rossmann-like Domain"/>
    <property type="match status" value="1"/>
</dbReference>
<dbReference type="Gene3D" id="3.30.360.10">
    <property type="entry name" value="Dihydrodipicolinate Reductase, domain 2"/>
    <property type="match status" value="1"/>
</dbReference>
<keyword evidence="5" id="KW-0326">Glycosidase</keyword>
<dbReference type="Pfam" id="PF01408">
    <property type="entry name" value="GFO_IDH_MocA"/>
    <property type="match status" value="1"/>
</dbReference>
<organism evidence="8 9">
    <name type="scientific">Lentisphaera profundi</name>
    <dbReference type="NCBI Taxonomy" id="1658616"/>
    <lineage>
        <taxon>Bacteria</taxon>
        <taxon>Pseudomonadati</taxon>
        <taxon>Lentisphaerota</taxon>
        <taxon>Lentisphaeria</taxon>
        <taxon>Lentisphaerales</taxon>
        <taxon>Lentisphaeraceae</taxon>
        <taxon>Lentisphaera</taxon>
    </lineage>
</organism>
<dbReference type="PROSITE" id="PS51257">
    <property type="entry name" value="PROKAR_LIPOPROTEIN"/>
    <property type="match status" value="1"/>
</dbReference>
<dbReference type="InterPro" id="IPR049303">
    <property type="entry name" value="Glyco_hydro_109_C"/>
</dbReference>
<proteinExistence type="inferred from homology"/>
<dbReference type="PANTHER" id="PTHR43818">
    <property type="entry name" value="BCDNA.GH03377"/>
    <property type="match status" value="1"/>
</dbReference>
<feature type="domain" description="Glycosyl hydrolase 109 C-terminal" evidence="7">
    <location>
        <begin position="186"/>
        <end position="349"/>
    </location>
</feature>
<dbReference type="PROSITE" id="PS51318">
    <property type="entry name" value="TAT"/>
    <property type="match status" value="1"/>
</dbReference>
<evidence type="ECO:0000313" key="8">
    <source>
        <dbReference type="EMBL" id="WDE95786.1"/>
    </source>
</evidence>
<dbReference type="InterPro" id="IPR006311">
    <property type="entry name" value="TAT_signal"/>
</dbReference>
<evidence type="ECO:0000259" key="6">
    <source>
        <dbReference type="Pfam" id="PF01408"/>
    </source>
</evidence>
<keyword evidence="4" id="KW-0520">NAD</keyword>
<dbReference type="EMBL" id="CP117811">
    <property type="protein sequence ID" value="WDE95786.1"/>
    <property type="molecule type" value="Genomic_DNA"/>
</dbReference>
<protein>
    <submittedName>
        <fullName evidence="8">Gfo/Idh/MocA family oxidoreductase</fullName>
    </submittedName>
</protein>
<dbReference type="Pfam" id="PF10518">
    <property type="entry name" value="TAT_signal"/>
    <property type="match status" value="1"/>
</dbReference>
<comment type="cofactor">
    <cofactor evidence="1">
        <name>NAD(+)</name>
        <dbReference type="ChEBI" id="CHEBI:57540"/>
    </cofactor>
</comment>